<sequence>MLRKNHGSALVTNGANLTLPDGNKRSKSSFIFTAFINNIAKRAAFVASFLVFSLFMLPQSAWAVDQESFGGMANNIVQQGGPGAKVVLVLALIVGLATIWAGGKKIIVASDSQGREPFGPGITRCCIGGLLCVLSTFALYASHTFTDGNTTSVSVGTVNGLEGGD</sequence>
<dbReference type="RefSeq" id="WP_099540265.1">
    <property type="nucleotide sequence ID" value="NZ_PEBQ01000010.1"/>
</dbReference>
<feature type="transmembrane region" description="Helical" evidence="1">
    <location>
        <begin position="122"/>
        <end position="141"/>
    </location>
</feature>
<dbReference type="AlphaFoldDB" id="A0A2G4RFN4"/>
<evidence type="ECO:0000313" key="2">
    <source>
        <dbReference type="EMBL" id="PHY95386.1"/>
    </source>
</evidence>
<proteinExistence type="predicted"/>
<gene>
    <name evidence="2" type="ORF">CSR02_01230</name>
</gene>
<organism evidence="2 3">
    <name type="scientific">Acetobacter pomorum</name>
    <dbReference type="NCBI Taxonomy" id="65959"/>
    <lineage>
        <taxon>Bacteria</taxon>
        <taxon>Pseudomonadati</taxon>
        <taxon>Pseudomonadota</taxon>
        <taxon>Alphaproteobacteria</taxon>
        <taxon>Acetobacterales</taxon>
        <taxon>Acetobacteraceae</taxon>
        <taxon>Acetobacter</taxon>
    </lineage>
</organism>
<reference evidence="2 3" key="1">
    <citation type="submission" date="2017-10" db="EMBL/GenBank/DDBJ databases">
        <title>Genomic analysis of the genus Acetobacter.</title>
        <authorList>
            <person name="Kim K.H."/>
            <person name="Chun B.H."/>
            <person name="Son A.R."/>
            <person name="Jeon C.O."/>
        </authorList>
    </citation>
    <scope>NUCLEOTIDE SEQUENCE [LARGE SCALE GENOMIC DNA]</scope>
    <source>
        <strain evidence="2 3">LHT 2458</strain>
    </source>
</reference>
<accession>A0A2G4RFN4</accession>
<keyword evidence="3" id="KW-1185">Reference proteome</keyword>
<evidence type="ECO:0000313" key="3">
    <source>
        <dbReference type="Proteomes" id="UP000228751"/>
    </source>
</evidence>
<feature type="transmembrane region" description="Helical" evidence="1">
    <location>
        <begin position="83"/>
        <end position="101"/>
    </location>
</feature>
<protein>
    <submittedName>
        <fullName evidence="2">Uncharacterized protein</fullName>
    </submittedName>
</protein>
<keyword evidence="1" id="KW-1133">Transmembrane helix</keyword>
<dbReference type="EMBL" id="PEBQ01000010">
    <property type="protein sequence ID" value="PHY95386.1"/>
    <property type="molecule type" value="Genomic_DNA"/>
</dbReference>
<keyword evidence="1" id="KW-0472">Membrane</keyword>
<dbReference type="Proteomes" id="UP000228751">
    <property type="component" value="Unassembled WGS sequence"/>
</dbReference>
<keyword evidence="1" id="KW-0812">Transmembrane</keyword>
<name>A0A2G4RFN4_9PROT</name>
<comment type="caution">
    <text evidence="2">The sequence shown here is derived from an EMBL/GenBank/DDBJ whole genome shotgun (WGS) entry which is preliminary data.</text>
</comment>
<feature type="transmembrane region" description="Helical" evidence="1">
    <location>
        <begin position="43"/>
        <end position="63"/>
    </location>
</feature>
<evidence type="ECO:0000256" key="1">
    <source>
        <dbReference type="SAM" id="Phobius"/>
    </source>
</evidence>